<reference evidence="2 4" key="1">
    <citation type="journal article" date="2014" name="BMC Genomics">
        <title>Genome sequence of Anopheles sinensis provides insight into genetics basis of mosquito competence for malaria parasites.</title>
        <authorList>
            <person name="Zhou D."/>
            <person name="Zhang D."/>
            <person name="Ding G."/>
            <person name="Shi L."/>
            <person name="Hou Q."/>
            <person name="Ye Y."/>
            <person name="Xu Y."/>
            <person name="Zhou H."/>
            <person name="Xiong C."/>
            <person name="Li S."/>
            <person name="Yu J."/>
            <person name="Hong S."/>
            <person name="Yu X."/>
            <person name="Zou P."/>
            <person name="Chen C."/>
            <person name="Chang X."/>
            <person name="Wang W."/>
            <person name="Lv Y."/>
            <person name="Sun Y."/>
            <person name="Ma L."/>
            <person name="Shen B."/>
            <person name="Zhu C."/>
        </authorList>
    </citation>
    <scope>NUCLEOTIDE SEQUENCE [LARGE SCALE GENOMIC DNA]</scope>
</reference>
<evidence type="ECO:0000313" key="4">
    <source>
        <dbReference type="Proteomes" id="UP000030765"/>
    </source>
</evidence>
<name>A0A084WLT9_ANOSI</name>
<proteinExistence type="predicted"/>
<dbReference type="Proteomes" id="UP000030765">
    <property type="component" value="Unassembled WGS sequence"/>
</dbReference>
<dbReference type="AlphaFoldDB" id="A0A084WLT9"/>
<dbReference type="EMBL" id="KE525351">
    <property type="protein sequence ID" value="KFB51183.1"/>
    <property type="molecule type" value="Genomic_DNA"/>
</dbReference>
<protein>
    <submittedName>
        <fullName evidence="2 3">Uncharacterized protein</fullName>
    </submittedName>
</protein>
<sequence length="54" mass="6371">MNRFLPRRFFYRASEEVCTESDGFDTRGKPPHQGWGGPFRPVRQRLRGKTTQSE</sequence>
<accession>A0A084WLT9</accession>
<dbReference type="VEuPathDB" id="VectorBase:ASIC019444"/>
<dbReference type="EMBL" id="ATLV01024286">
    <property type="status" value="NOT_ANNOTATED_CDS"/>
    <property type="molecule type" value="Genomic_DNA"/>
</dbReference>
<evidence type="ECO:0000256" key="1">
    <source>
        <dbReference type="SAM" id="MobiDB-lite"/>
    </source>
</evidence>
<organism evidence="2">
    <name type="scientific">Anopheles sinensis</name>
    <name type="common">Mosquito</name>
    <dbReference type="NCBI Taxonomy" id="74873"/>
    <lineage>
        <taxon>Eukaryota</taxon>
        <taxon>Metazoa</taxon>
        <taxon>Ecdysozoa</taxon>
        <taxon>Arthropoda</taxon>
        <taxon>Hexapoda</taxon>
        <taxon>Insecta</taxon>
        <taxon>Pterygota</taxon>
        <taxon>Neoptera</taxon>
        <taxon>Endopterygota</taxon>
        <taxon>Diptera</taxon>
        <taxon>Nematocera</taxon>
        <taxon>Culicoidea</taxon>
        <taxon>Culicidae</taxon>
        <taxon>Anophelinae</taxon>
        <taxon>Anopheles</taxon>
    </lineage>
</organism>
<feature type="region of interest" description="Disordered" evidence="1">
    <location>
        <begin position="20"/>
        <end position="54"/>
    </location>
</feature>
<gene>
    <name evidence="2" type="ORF">ZHAS_00019444</name>
</gene>
<evidence type="ECO:0000313" key="2">
    <source>
        <dbReference type="EMBL" id="KFB51183.1"/>
    </source>
</evidence>
<reference evidence="3" key="2">
    <citation type="submission" date="2020-05" db="UniProtKB">
        <authorList>
            <consortium name="EnsemblMetazoa"/>
        </authorList>
    </citation>
    <scope>IDENTIFICATION</scope>
</reference>
<evidence type="ECO:0000313" key="3">
    <source>
        <dbReference type="EnsemblMetazoa" id="ASIC019444-PA"/>
    </source>
</evidence>
<dbReference type="EnsemblMetazoa" id="ASIC019444-RA">
    <property type="protein sequence ID" value="ASIC019444-PA"/>
    <property type="gene ID" value="ASIC019444"/>
</dbReference>
<keyword evidence="4" id="KW-1185">Reference proteome</keyword>